<protein>
    <submittedName>
        <fullName evidence="7">Transcobalamin-1</fullName>
    </submittedName>
</protein>
<dbReference type="PANTHER" id="PTHR10559">
    <property type="entry name" value="TRANSCOBALAMIN-1/GASTRIC INTRINSIC FACTOR"/>
    <property type="match status" value="1"/>
</dbReference>
<reference evidence="7 8" key="1">
    <citation type="journal article" date="2017" name="Nat. Ecol. Evol.">
        <title>Scallop genome provides insights into evolution of bilaterian karyotype and development.</title>
        <authorList>
            <person name="Wang S."/>
            <person name="Zhang J."/>
            <person name="Jiao W."/>
            <person name="Li J."/>
            <person name="Xun X."/>
            <person name="Sun Y."/>
            <person name="Guo X."/>
            <person name="Huan P."/>
            <person name="Dong B."/>
            <person name="Zhang L."/>
            <person name="Hu X."/>
            <person name="Sun X."/>
            <person name="Wang J."/>
            <person name="Zhao C."/>
            <person name="Wang Y."/>
            <person name="Wang D."/>
            <person name="Huang X."/>
            <person name="Wang R."/>
            <person name="Lv J."/>
            <person name="Li Y."/>
            <person name="Zhang Z."/>
            <person name="Liu B."/>
            <person name="Lu W."/>
            <person name="Hui Y."/>
            <person name="Liang J."/>
            <person name="Zhou Z."/>
            <person name="Hou R."/>
            <person name="Li X."/>
            <person name="Liu Y."/>
            <person name="Li H."/>
            <person name="Ning X."/>
            <person name="Lin Y."/>
            <person name="Zhao L."/>
            <person name="Xing Q."/>
            <person name="Dou J."/>
            <person name="Li Y."/>
            <person name="Mao J."/>
            <person name="Guo H."/>
            <person name="Dou H."/>
            <person name="Li T."/>
            <person name="Mu C."/>
            <person name="Jiang W."/>
            <person name="Fu Q."/>
            <person name="Fu X."/>
            <person name="Miao Y."/>
            <person name="Liu J."/>
            <person name="Yu Q."/>
            <person name="Li R."/>
            <person name="Liao H."/>
            <person name="Li X."/>
            <person name="Kong Y."/>
            <person name="Jiang Z."/>
            <person name="Chourrout D."/>
            <person name="Li R."/>
            <person name="Bao Z."/>
        </authorList>
    </citation>
    <scope>NUCLEOTIDE SEQUENCE [LARGE SCALE GENOMIC DNA]</scope>
    <source>
        <strain evidence="7 8">PY_sf001</strain>
    </source>
</reference>
<keyword evidence="8" id="KW-1185">Reference proteome</keyword>
<feature type="binding site" evidence="4">
    <location>
        <begin position="390"/>
        <end position="392"/>
    </location>
    <ligand>
        <name>cyanocob(III)alamin</name>
        <dbReference type="ChEBI" id="CHEBI:17439"/>
    </ligand>
</feature>
<evidence type="ECO:0000256" key="5">
    <source>
        <dbReference type="PIRSR" id="PIRSR602157-2"/>
    </source>
</evidence>
<dbReference type="GO" id="GO:0015889">
    <property type="term" value="P:cobalamin transport"/>
    <property type="evidence" value="ECO:0007669"/>
    <property type="project" value="InterPro"/>
</dbReference>
<feature type="disulfide bond" evidence="5">
    <location>
        <begin position="174"/>
        <end position="211"/>
    </location>
</feature>
<keyword evidence="3 6" id="KW-0732">Signal</keyword>
<feature type="chain" id="PRO_5012803953" evidence="6">
    <location>
        <begin position="20"/>
        <end position="422"/>
    </location>
</feature>
<feature type="binding site" evidence="4">
    <location>
        <position position="200"/>
    </location>
    <ligand>
        <name>cyanocob(III)alamin</name>
        <dbReference type="ChEBI" id="CHEBI:17439"/>
    </ligand>
</feature>
<organism evidence="7 8">
    <name type="scientific">Mizuhopecten yessoensis</name>
    <name type="common">Japanese scallop</name>
    <name type="synonym">Patinopecten yessoensis</name>
    <dbReference type="NCBI Taxonomy" id="6573"/>
    <lineage>
        <taxon>Eukaryota</taxon>
        <taxon>Metazoa</taxon>
        <taxon>Spiralia</taxon>
        <taxon>Lophotrochozoa</taxon>
        <taxon>Mollusca</taxon>
        <taxon>Bivalvia</taxon>
        <taxon>Autobranchia</taxon>
        <taxon>Pteriomorphia</taxon>
        <taxon>Pectinida</taxon>
        <taxon>Pectinoidea</taxon>
        <taxon>Pectinidae</taxon>
        <taxon>Mizuhopecten</taxon>
    </lineage>
</organism>
<dbReference type="EMBL" id="NEDP02001670">
    <property type="protein sequence ID" value="OWF52716.1"/>
    <property type="molecule type" value="Genomic_DNA"/>
</dbReference>
<proteinExistence type="predicted"/>
<dbReference type="OrthoDB" id="6062445at2759"/>
<evidence type="ECO:0000256" key="1">
    <source>
        <dbReference type="ARBA" id="ARBA00004613"/>
    </source>
</evidence>
<dbReference type="InterPro" id="IPR002157">
    <property type="entry name" value="Cbl-bd_prot"/>
</dbReference>
<comment type="caution">
    <text evidence="7">The sequence shown here is derived from an EMBL/GenBank/DDBJ whole genome shotgun (WGS) entry which is preliminary data.</text>
</comment>
<dbReference type="InterPro" id="IPR051588">
    <property type="entry name" value="Cobalamin_Transport"/>
</dbReference>
<feature type="binding site" evidence="4">
    <location>
        <position position="400"/>
    </location>
    <ligand>
        <name>cyanocob(III)alamin</name>
        <dbReference type="ChEBI" id="CHEBI:17439"/>
    </ligand>
</feature>
<evidence type="ECO:0000256" key="2">
    <source>
        <dbReference type="ARBA" id="ARBA00022525"/>
    </source>
</evidence>
<dbReference type="PANTHER" id="PTHR10559:SF18">
    <property type="entry name" value="TRANSCOBALAMIN II"/>
    <property type="match status" value="1"/>
</dbReference>
<comment type="subcellular location">
    <subcellularLocation>
        <location evidence="1">Secreted</location>
    </subcellularLocation>
</comment>
<evidence type="ECO:0000313" key="8">
    <source>
        <dbReference type="Proteomes" id="UP000242188"/>
    </source>
</evidence>
<evidence type="ECO:0000256" key="3">
    <source>
        <dbReference type="ARBA" id="ARBA00022729"/>
    </source>
</evidence>
<feature type="binding site" evidence="4">
    <location>
        <position position="237"/>
    </location>
    <ligand>
        <name>cyanocob(III)alamin</name>
        <dbReference type="ChEBI" id="CHEBI:17439"/>
    </ligand>
</feature>
<keyword evidence="5" id="KW-1015">Disulfide bond</keyword>
<dbReference type="GO" id="GO:0031419">
    <property type="term" value="F:cobalamin binding"/>
    <property type="evidence" value="ECO:0007669"/>
    <property type="project" value="InterPro"/>
</dbReference>
<dbReference type="Gene3D" id="1.50.10.20">
    <property type="match status" value="1"/>
</dbReference>
<dbReference type="GO" id="GO:0005615">
    <property type="term" value="C:extracellular space"/>
    <property type="evidence" value="ECO:0007669"/>
    <property type="project" value="TreeGrafter"/>
</dbReference>
<dbReference type="AlphaFoldDB" id="A0A210QVJ9"/>
<evidence type="ECO:0000256" key="4">
    <source>
        <dbReference type="PIRSR" id="PIRSR602157-1"/>
    </source>
</evidence>
<keyword evidence="4" id="KW-0170">Cobalt</keyword>
<name>A0A210QVJ9_MIZYE</name>
<feature type="signal peptide" evidence="6">
    <location>
        <begin position="1"/>
        <end position="19"/>
    </location>
</feature>
<sequence length="422" mass="46667">MDVLNTVLIVLHVCYGVMSLSNRAQTSSGRTIASYNHRHSLSLDLAAIQTGSYHLLRARTGWQWAPRTNAEAIIGLTLANNRWYHKDNAATYISIQAMEMELLAQLSVDKKLKDIRWSRGKLAQYVTALQLTCHNPSKFFRHNLLRLLKGHLQMSETFFRANRFALSWIVISLCNNKKAVGNTTLEIINDSPGEYKFGVDEASMILMATVCLNETAAKSAAEKFIVEEMRMNMTQYNEFTIGLAVQALTAAKAVQVDDIISTARYDLGKAILGSNLLEYPGAASNVLPALAKKSYLDASKVYCPKKVNKIIKVKSKASITVEIRVIDDLIGNTSTSWNVISRKGSTLYSTMKDLQKQSATFSFKSERTSFGKSITAINGVAKDIDKNISWRLEDGSGTALAKGVSETVPKDGDVCTFRLTKA</sequence>
<dbReference type="Pfam" id="PF01122">
    <property type="entry name" value="Cobalamin_bind"/>
    <property type="match status" value="1"/>
</dbReference>
<accession>A0A210QVJ9</accession>
<evidence type="ECO:0000313" key="7">
    <source>
        <dbReference type="EMBL" id="OWF52716.1"/>
    </source>
</evidence>
<keyword evidence="2" id="KW-0964">Secreted</keyword>
<evidence type="ECO:0000256" key="6">
    <source>
        <dbReference type="SAM" id="SignalP"/>
    </source>
</evidence>
<dbReference type="Proteomes" id="UP000242188">
    <property type="component" value="Unassembled WGS sequence"/>
</dbReference>
<gene>
    <name evidence="7" type="ORF">KP79_PYT08224</name>
</gene>
<dbReference type="Gene3D" id="2.170.130.30">
    <property type="match status" value="1"/>
</dbReference>